<feature type="non-terminal residue" evidence="2">
    <location>
        <position position="135"/>
    </location>
</feature>
<dbReference type="Pfam" id="PF11896">
    <property type="entry name" value="GlgE_dom_N_S"/>
    <property type="match status" value="1"/>
</dbReference>
<evidence type="ECO:0000313" key="2">
    <source>
        <dbReference type="EMBL" id="MBM0279077.1"/>
    </source>
</evidence>
<proteinExistence type="predicted"/>
<reference evidence="2 3" key="1">
    <citation type="submission" date="2021-01" db="EMBL/GenBank/DDBJ databases">
        <title>Draft genome sequence of Micromonospora sp. strain STR1s_6.</title>
        <authorList>
            <person name="Karlyshev A."/>
            <person name="Jawad R."/>
        </authorList>
    </citation>
    <scope>NUCLEOTIDE SEQUENCE [LARGE SCALE GENOMIC DNA]</scope>
    <source>
        <strain evidence="2 3">STR1S-6</strain>
    </source>
</reference>
<comment type="caution">
    <text evidence="2">The sequence shown here is derived from an EMBL/GenBank/DDBJ whole genome shotgun (WGS) entry which is preliminary data.</text>
</comment>
<name>A0ABS1YNR1_9ACTN</name>
<keyword evidence="3" id="KW-1185">Reference proteome</keyword>
<organism evidence="2 3">
    <name type="scientific">Micromonospora tarensis</name>
    <dbReference type="NCBI Taxonomy" id="2806100"/>
    <lineage>
        <taxon>Bacteria</taxon>
        <taxon>Bacillati</taxon>
        <taxon>Actinomycetota</taxon>
        <taxon>Actinomycetes</taxon>
        <taxon>Micromonosporales</taxon>
        <taxon>Micromonosporaceae</taxon>
        <taxon>Micromonospora</taxon>
    </lineage>
</organism>
<dbReference type="InterPro" id="IPR013783">
    <property type="entry name" value="Ig-like_fold"/>
</dbReference>
<dbReference type="Gene3D" id="2.60.40.10">
    <property type="entry name" value="Immunoglobulins"/>
    <property type="match status" value="1"/>
</dbReference>
<sequence>MTGRFPIEDVSPVVSCGRYPAKAVVDEPVPVSARAYREGHDALGCNVVWSGPDGEQRPFTRMRPGEPGQDRWHATIAPDTVGSWTFSVEAFQDPYLTWQNAVTKKIAAGQGPADLANDLAEGARELAAARELVPA</sequence>
<evidence type="ECO:0000313" key="3">
    <source>
        <dbReference type="Proteomes" id="UP000622245"/>
    </source>
</evidence>
<accession>A0ABS1YNR1</accession>
<dbReference type="EMBL" id="JAEVHL010000237">
    <property type="protein sequence ID" value="MBM0279077.1"/>
    <property type="molecule type" value="Genomic_DNA"/>
</dbReference>
<dbReference type="Proteomes" id="UP000622245">
    <property type="component" value="Unassembled WGS sequence"/>
</dbReference>
<dbReference type="InterPro" id="IPR021828">
    <property type="entry name" value="GlgE_dom_N/S"/>
</dbReference>
<evidence type="ECO:0000259" key="1">
    <source>
        <dbReference type="Pfam" id="PF11896"/>
    </source>
</evidence>
<protein>
    <submittedName>
        <fullName evidence="2">DUF3416 domain-containing protein</fullName>
    </submittedName>
</protein>
<gene>
    <name evidence="2" type="ORF">JM949_29335</name>
</gene>
<dbReference type="RefSeq" id="WP_203151398.1">
    <property type="nucleotide sequence ID" value="NZ_JAEVHL010000237.1"/>
</dbReference>
<feature type="domain" description="Alpha-1,4-glucan:maltose-1-phosphate maltosyltransferase" evidence="1">
    <location>
        <begin position="3"/>
        <end position="130"/>
    </location>
</feature>